<evidence type="ECO:0000313" key="4">
    <source>
        <dbReference type="RefSeq" id="XP_019636949.1"/>
    </source>
</evidence>
<dbReference type="GeneID" id="109479421"/>
<dbReference type="Gene3D" id="1.10.533.10">
    <property type="entry name" value="Death Domain, Fas"/>
    <property type="match status" value="2"/>
</dbReference>
<keyword evidence="3" id="KW-1185">Reference proteome</keyword>
<dbReference type="InterPro" id="IPR016729">
    <property type="entry name" value="FADD"/>
</dbReference>
<dbReference type="GO" id="GO:0007165">
    <property type="term" value="P:signal transduction"/>
    <property type="evidence" value="ECO:0007669"/>
    <property type="project" value="InterPro"/>
</dbReference>
<dbReference type="OrthoDB" id="100767at2759"/>
<dbReference type="AlphaFoldDB" id="A0A6P4ZS81"/>
<evidence type="ECO:0000259" key="1">
    <source>
        <dbReference type="PROSITE" id="PS50017"/>
    </source>
</evidence>
<dbReference type="InterPro" id="IPR011029">
    <property type="entry name" value="DEATH-like_dom_sf"/>
</dbReference>
<proteinExistence type="predicted"/>
<dbReference type="FunFam" id="1.10.533.10:FF:000059">
    <property type="entry name" value="Fas-associated via death domain"/>
    <property type="match status" value="1"/>
</dbReference>
<dbReference type="PROSITE" id="PS50017">
    <property type="entry name" value="DEATH_DOMAIN"/>
    <property type="match status" value="1"/>
</dbReference>
<evidence type="ECO:0000313" key="3">
    <source>
        <dbReference type="Proteomes" id="UP000515135"/>
    </source>
</evidence>
<dbReference type="PANTHER" id="PTHR15077:SF9">
    <property type="entry name" value="C-TERMINAL OF ROC (COR) DOMAIN-CONTAINING PROTEIN"/>
    <property type="match status" value="1"/>
</dbReference>
<dbReference type="PANTHER" id="PTHR15077">
    <property type="entry name" value="FAS-ASSOCIATING DEATH DOMAIN-CONTAINING PROTEIN FADD"/>
    <property type="match status" value="1"/>
</dbReference>
<dbReference type="GO" id="GO:0042981">
    <property type="term" value="P:regulation of apoptotic process"/>
    <property type="evidence" value="ECO:0007669"/>
    <property type="project" value="InterPro"/>
</dbReference>
<organism evidence="3 4">
    <name type="scientific">Branchiostoma belcheri</name>
    <name type="common">Amphioxus</name>
    <dbReference type="NCBI Taxonomy" id="7741"/>
    <lineage>
        <taxon>Eukaryota</taxon>
        <taxon>Metazoa</taxon>
        <taxon>Chordata</taxon>
        <taxon>Cephalochordata</taxon>
        <taxon>Leptocardii</taxon>
        <taxon>Amphioxiformes</taxon>
        <taxon>Branchiostomatidae</taxon>
        <taxon>Branchiostoma</taxon>
    </lineage>
</organism>
<dbReference type="SUPFAM" id="SSF47986">
    <property type="entry name" value="DEATH domain"/>
    <property type="match status" value="2"/>
</dbReference>
<dbReference type="Proteomes" id="UP000515135">
    <property type="component" value="Unplaced"/>
</dbReference>
<feature type="domain" description="DED" evidence="2">
    <location>
        <begin position="7"/>
        <end position="85"/>
    </location>
</feature>
<dbReference type="CDD" id="cd01670">
    <property type="entry name" value="Death"/>
    <property type="match status" value="1"/>
</dbReference>
<dbReference type="RefSeq" id="XP_019636949.1">
    <property type="nucleotide sequence ID" value="XM_019781390.1"/>
</dbReference>
<evidence type="ECO:0000259" key="2">
    <source>
        <dbReference type="PROSITE" id="PS50168"/>
    </source>
</evidence>
<reference evidence="4" key="1">
    <citation type="submission" date="2025-08" db="UniProtKB">
        <authorList>
            <consortium name="RefSeq"/>
        </authorList>
    </citation>
    <scope>IDENTIFICATION</scope>
    <source>
        <tissue evidence="4">Gonad</tissue>
    </source>
</reference>
<protein>
    <submittedName>
        <fullName evidence="4">FAS-associated death domain protein-like</fullName>
    </submittedName>
</protein>
<dbReference type="InterPro" id="IPR001875">
    <property type="entry name" value="DED_dom"/>
</dbReference>
<dbReference type="PROSITE" id="PS50168">
    <property type="entry name" value="DED"/>
    <property type="match status" value="1"/>
</dbReference>
<dbReference type="SMART" id="SM00005">
    <property type="entry name" value="DEATH"/>
    <property type="match status" value="1"/>
</dbReference>
<dbReference type="Pfam" id="PF00531">
    <property type="entry name" value="Death"/>
    <property type="match status" value="1"/>
</dbReference>
<gene>
    <name evidence="4" type="primary">LOC109479421</name>
</gene>
<name>A0A6P4ZS81_BRABE</name>
<accession>A0A6P4ZS81</accession>
<dbReference type="KEGG" id="bbel:109479421"/>
<sequence length="190" mass="21708">MEDDSDFLDALYTDVAHSLEWKETKALKKRVSSLELQDPVSDEDLAQDIFKKLEKEGHFGRGNLQYLTDLLTDLGRADLGEKVQTAELEPEAENKSISDQKEEATVLRKHFRAVAQEVSPLDWRRFARHLGLSEGQIQHIGMRQKNNSYEGVIESLYVWENQLGSSATYRKLREALNRAGMENVADSIWA</sequence>
<feature type="domain" description="Death" evidence="1">
    <location>
        <begin position="108"/>
        <end position="190"/>
    </location>
</feature>
<dbReference type="InterPro" id="IPR000488">
    <property type="entry name" value="Death_dom"/>
</dbReference>